<name>C7NSX1_HALUD</name>
<dbReference type="HOGENOM" id="CLU_1207599_0_0_2"/>
<dbReference type="AlphaFoldDB" id="C7NSX1"/>
<gene>
    <name evidence="2" type="ordered locus">Huta_0595</name>
</gene>
<organism evidence="2 3">
    <name type="scientific">Halorhabdus utahensis (strain DSM 12940 / JCM 11049 / AX-2)</name>
    <dbReference type="NCBI Taxonomy" id="519442"/>
    <lineage>
        <taxon>Archaea</taxon>
        <taxon>Methanobacteriati</taxon>
        <taxon>Methanobacteriota</taxon>
        <taxon>Stenosarchaea group</taxon>
        <taxon>Halobacteria</taxon>
        <taxon>Halobacteriales</taxon>
        <taxon>Haloarculaceae</taxon>
        <taxon>Halorhabdus</taxon>
    </lineage>
</organism>
<sequence>MPSRGFEPRQSQPAQRSEQERLHPVQIPSRPSTFLRRRVAIGDRSLLTDAKRPNARGPCAALRAATSRRLKNRLAARSHYPWEPSSHAIRTVSGTFGPARLAKSCPAEQSEAGLGRRAKRVYRWTKNTSTSLLTAPAGRRSQFRGSHFVRASRRSVERNGSLCSPYTSISSRPWRIFAVVIAGQHRGDLRPNRAPDAFVRRTSGRVGVTGIRVQPIWRLFRNSTLIDGA</sequence>
<dbReference type="EMBL" id="CP001687">
    <property type="protein sequence ID" value="ACV10782.1"/>
    <property type="molecule type" value="Genomic_DNA"/>
</dbReference>
<keyword evidence="3" id="KW-1185">Reference proteome</keyword>
<evidence type="ECO:0000313" key="2">
    <source>
        <dbReference type="EMBL" id="ACV10782.1"/>
    </source>
</evidence>
<evidence type="ECO:0000256" key="1">
    <source>
        <dbReference type="SAM" id="MobiDB-lite"/>
    </source>
</evidence>
<dbReference type="KEGG" id="hut:Huta_0595"/>
<dbReference type="STRING" id="519442.Huta_0595"/>
<dbReference type="Proteomes" id="UP000002071">
    <property type="component" value="Chromosome"/>
</dbReference>
<reference evidence="2 3" key="1">
    <citation type="journal article" date="2009" name="Stand. Genomic Sci.">
        <title>Complete genome sequence of Halorhabdus utahensis type strain (AX-2).</title>
        <authorList>
            <person name="Anderson I."/>
            <person name="Tindall B.J."/>
            <person name="Pomrenke H."/>
            <person name="Goker M."/>
            <person name="Lapidus A."/>
            <person name="Nolan M."/>
            <person name="Copeland A."/>
            <person name="Glavina Del Rio T."/>
            <person name="Chen F."/>
            <person name="Tice H."/>
            <person name="Cheng J.F."/>
            <person name="Lucas S."/>
            <person name="Chertkov O."/>
            <person name="Bruce D."/>
            <person name="Brettin T."/>
            <person name="Detter J.C."/>
            <person name="Han C."/>
            <person name="Goodwin L."/>
            <person name="Land M."/>
            <person name="Hauser L."/>
            <person name="Chang Y.J."/>
            <person name="Jeffries C.D."/>
            <person name="Pitluck S."/>
            <person name="Pati A."/>
            <person name="Mavromatis K."/>
            <person name="Ivanova N."/>
            <person name="Ovchinnikova G."/>
            <person name="Chen A."/>
            <person name="Palaniappan K."/>
            <person name="Chain P."/>
            <person name="Rohde M."/>
            <person name="Bristow J."/>
            <person name="Eisen J.A."/>
            <person name="Markowitz V."/>
            <person name="Hugenholtz P."/>
            <person name="Kyrpides N.C."/>
            <person name="Klenk H.P."/>
        </authorList>
    </citation>
    <scope>NUCLEOTIDE SEQUENCE [LARGE SCALE GENOMIC DNA]</scope>
    <source>
        <strain evidence="3">DSM 12940 / JCM 11049 / AX-2</strain>
    </source>
</reference>
<feature type="region of interest" description="Disordered" evidence="1">
    <location>
        <begin position="1"/>
        <end position="31"/>
    </location>
</feature>
<protein>
    <submittedName>
        <fullName evidence="2">Uncharacterized protein</fullName>
    </submittedName>
</protein>
<accession>C7NSX1</accession>
<proteinExistence type="predicted"/>
<evidence type="ECO:0000313" key="3">
    <source>
        <dbReference type="Proteomes" id="UP000002071"/>
    </source>
</evidence>